<dbReference type="EMBL" id="JAKMXF010000331">
    <property type="protein sequence ID" value="KAI6648417.1"/>
    <property type="molecule type" value="Genomic_DNA"/>
</dbReference>
<dbReference type="AlphaFoldDB" id="A0AAV7JHX7"/>
<organism evidence="1 2">
    <name type="scientific">Oopsacas minuta</name>
    <dbReference type="NCBI Taxonomy" id="111878"/>
    <lineage>
        <taxon>Eukaryota</taxon>
        <taxon>Metazoa</taxon>
        <taxon>Porifera</taxon>
        <taxon>Hexactinellida</taxon>
        <taxon>Hexasterophora</taxon>
        <taxon>Lyssacinosida</taxon>
        <taxon>Leucopsacidae</taxon>
        <taxon>Oopsacas</taxon>
    </lineage>
</organism>
<keyword evidence="2" id="KW-1185">Reference proteome</keyword>
<comment type="caution">
    <text evidence="1">The sequence shown here is derived from an EMBL/GenBank/DDBJ whole genome shotgun (WGS) entry which is preliminary data.</text>
</comment>
<dbReference type="Proteomes" id="UP001165289">
    <property type="component" value="Unassembled WGS sequence"/>
</dbReference>
<reference evidence="1 2" key="1">
    <citation type="journal article" date="2023" name="BMC Biol.">
        <title>The compact genome of the sponge Oopsacas minuta (Hexactinellida) is lacking key metazoan core genes.</title>
        <authorList>
            <person name="Santini S."/>
            <person name="Schenkelaars Q."/>
            <person name="Jourda C."/>
            <person name="Duchesne M."/>
            <person name="Belahbib H."/>
            <person name="Rocher C."/>
            <person name="Selva M."/>
            <person name="Riesgo A."/>
            <person name="Vervoort M."/>
            <person name="Leys S.P."/>
            <person name="Kodjabachian L."/>
            <person name="Le Bivic A."/>
            <person name="Borchiellini C."/>
            <person name="Claverie J.M."/>
            <person name="Renard E."/>
        </authorList>
    </citation>
    <scope>NUCLEOTIDE SEQUENCE [LARGE SCALE GENOMIC DNA]</scope>
    <source>
        <strain evidence="1">SPO-2</strain>
    </source>
</reference>
<evidence type="ECO:0000313" key="1">
    <source>
        <dbReference type="EMBL" id="KAI6648417.1"/>
    </source>
</evidence>
<proteinExistence type="predicted"/>
<name>A0AAV7JHX7_9METZ</name>
<sequence>MNVENFTPKARKLTAQTFTSFRHSCIVLEGIVNHLTKNCSFAYVLSSFLQNDPIEHHFGISRMMNAAQYNVTFCQVLQSERLIKISTTLKLFSSSTPGESSISLKEFLKSFSISEESSDNNIVDLDTYNRVFNEEETPIVLDTSLILSLAFIAGYCVHSIFKSAFYSKGGITLFWCKRYGRSEQYLLTVFVKSC</sequence>
<gene>
    <name evidence="1" type="ORF">LOD99_8207</name>
</gene>
<protein>
    <submittedName>
        <fullName evidence="1">Transposable element P transposase</fullName>
    </submittedName>
</protein>
<accession>A0AAV7JHX7</accession>
<evidence type="ECO:0000313" key="2">
    <source>
        <dbReference type="Proteomes" id="UP001165289"/>
    </source>
</evidence>